<dbReference type="InterPro" id="IPR027417">
    <property type="entry name" value="P-loop_NTPase"/>
</dbReference>
<proteinExistence type="predicted"/>
<evidence type="ECO:0008006" key="2">
    <source>
        <dbReference type="Google" id="ProtNLM"/>
    </source>
</evidence>
<dbReference type="SUPFAM" id="SSF52540">
    <property type="entry name" value="P-loop containing nucleoside triphosphate hydrolases"/>
    <property type="match status" value="1"/>
</dbReference>
<dbReference type="Gene3D" id="3.40.50.300">
    <property type="entry name" value="P-loop containing nucleotide triphosphate hydrolases"/>
    <property type="match status" value="1"/>
</dbReference>
<comment type="caution">
    <text evidence="1">The sequence shown here is derived from an EMBL/GenBank/DDBJ whole genome shotgun (WGS) entry which is preliminary data.</text>
</comment>
<name>A0A0F9AG41_9ZZZZ</name>
<organism evidence="1">
    <name type="scientific">marine sediment metagenome</name>
    <dbReference type="NCBI Taxonomy" id="412755"/>
    <lineage>
        <taxon>unclassified sequences</taxon>
        <taxon>metagenomes</taxon>
        <taxon>ecological metagenomes</taxon>
    </lineage>
</organism>
<gene>
    <name evidence="1" type="ORF">LCGC14_2916590</name>
</gene>
<feature type="non-terminal residue" evidence="1">
    <location>
        <position position="134"/>
    </location>
</feature>
<protein>
    <recommendedName>
        <fullName evidence="2">DNA polymerase III subunit delta</fullName>
    </recommendedName>
</protein>
<reference evidence="1" key="1">
    <citation type="journal article" date="2015" name="Nature">
        <title>Complex archaea that bridge the gap between prokaryotes and eukaryotes.</title>
        <authorList>
            <person name="Spang A."/>
            <person name="Saw J.H."/>
            <person name="Jorgensen S.L."/>
            <person name="Zaremba-Niedzwiedzka K."/>
            <person name="Martijn J."/>
            <person name="Lind A.E."/>
            <person name="van Eijk R."/>
            <person name="Schleper C."/>
            <person name="Guy L."/>
            <person name="Ettema T.J."/>
        </authorList>
    </citation>
    <scope>NUCLEOTIDE SEQUENCE</scope>
</reference>
<sequence>MPDFTDIVGQDSALGQLQQIAAGERRPHAYIFAGPTGVGRRTTALALGRLLLCEEPAGRANQAGLWGLAKSFRIRQGCSACQSCRMLRADTHPDLHIVHRQLARYHEDQGVRSRVMQELGIDVIRQFLIAPAYR</sequence>
<dbReference type="Pfam" id="PF13177">
    <property type="entry name" value="DNA_pol3_delta2"/>
    <property type="match status" value="1"/>
</dbReference>
<evidence type="ECO:0000313" key="1">
    <source>
        <dbReference type="EMBL" id="KKK71171.1"/>
    </source>
</evidence>
<accession>A0A0F9AG41</accession>
<dbReference type="AlphaFoldDB" id="A0A0F9AG41"/>
<dbReference type="EMBL" id="LAZR01057853">
    <property type="protein sequence ID" value="KKK71171.1"/>
    <property type="molecule type" value="Genomic_DNA"/>
</dbReference>